<reference evidence="1" key="1">
    <citation type="journal article" date="2022" name="Syst. Appl. Microbiol.">
        <title>Natronocalculus amylovorans gen. nov., sp. nov., and Natranaeroarchaeum aerophilus sp. nov., dominant culturable amylolytic natronoarchaea from hypersaline soda lakes in southwestern Siberia.</title>
        <authorList>
            <person name="Sorokin D.Y."/>
            <person name="Elcheninov A.G."/>
            <person name="Khizhniak T.V."/>
            <person name="Koenen M."/>
            <person name="Bale N.J."/>
            <person name="Damste J.S.S."/>
            <person name="Kublanov I.V."/>
        </authorList>
    </citation>
    <scope>NUCLEOTIDE SEQUENCE</scope>
    <source>
        <strain evidence="1">AArc-St2</strain>
    </source>
</reference>
<dbReference type="InterPro" id="IPR043814">
    <property type="entry name" value="DUF5796"/>
</dbReference>
<dbReference type="RefSeq" id="WP_250584212.1">
    <property type="nucleotide sequence ID" value="NZ_JAKRVX010000003.1"/>
</dbReference>
<proteinExistence type="predicted"/>
<dbReference type="AlphaFoldDB" id="A0AAE3FXL9"/>
<gene>
    <name evidence="1" type="ORF">AArcSt2_09580</name>
</gene>
<accession>A0AAE3FXL9</accession>
<evidence type="ECO:0000313" key="2">
    <source>
        <dbReference type="Proteomes" id="UP001203207"/>
    </source>
</evidence>
<sequence>MSARNDIAPSTLGVELRPEGVVVEYTDGRTTLYHGVPEKVTDTLRTGPGKETHVLVTDPTETEGVMLYVNDRKTHDDILKDTGVGRIMLGSGEEEEIFPGVTVRHIDGLRNEVEADPEVARGRVFCFVEDDWGEQSFEFVNEPADESEE</sequence>
<dbReference type="EMBL" id="JAKRVX010000003">
    <property type="protein sequence ID" value="MCL9817194.1"/>
    <property type="molecule type" value="Genomic_DNA"/>
</dbReference>
<evidence type="ECO:0000313" key="1">
    <source>
        <dbReference type="EMBL" id="MCL9817194.1"/>
    </source>
</evidence>
<organism evidence="1 2">
    <name type="scientific">Natronocalculus amylovorans</name>
    <dbReference type="NCBI Taxonomy" id="2917812"/>
    <lineage>
        <taxon>Archaea</taxon>
        <taxon>Methanobacteriati</taxon>
        <taxon>Methanobacteriota</taxon>
        <taxon>Stenosarchaea group</taxon>
        <taxon>Halobacteria</taxon>
        <taxon>Halobacteriales</taxon>
        <taxon>Haloferacaceae</taxon>
        <taxon>Natronocalculus</taxon>
    </lineage>
</organism>
<keyword evidence="2" id="KW-1185">Reference proteome</keyword>
<comment type="caution">
    <text evidence="1">The sequence shown here is derived from an EMBL/GenBank/DDBJ whole genome shotgun (WGS) entry which is preliminary data.</text>
</comment>
<reference evidence="1" key="2">
    <citation type="submission" date="2022-02" db="EMBL/GenBank/DDBJ databases">
        <authorList>
            <person name="Elcheninov A.G."/>
            <person name="Sorokin D.Y."/>
            <person name="Kublanov I.V."/>
        </authorList>
    </citation>
    <scope>NUCLEOTIDE SEQUENCE</scope>
    <source>
        <strain evidence="1">AArc-St2</strain>
    </source>
</reference>
<name>A0AAE3FXL9_9EURY</name>
<dbReference type="Proteomes" id="UP001203207">
    <property type="component" value="Unassembled WGS sequence"/>
</dbReference>
<dbReference type="Pfam" id="PF19109">
    <property type="entry name" value="DUF5796"/>
    <property type="match status" value="1"/>
</dbReference>
<protein>
    <submittedName>
        <fullName evidence="1">DUF5796 family protein</fullName>
    </submittedName>
</protein>